<dbReference type="InterPro" id="IPR004166">
    <property type="entry name" value="a-kinase_dom"/>
</dbReference>
<name>A0A4S4L2P0_9AGAM</name>
<dbReference type="OrthoDB" id="301415at2759"/>
<keyword evidence="1" id="KW-0723">Serine/threonine-protein kinase</keyword>
<dbReference type="EMBL" id="SGPL01000982">
    <property type="protein sequence ID" value="THH05626.1"/>
    <property type="molecule type" value="Genomic_DNA"/>
</dbReference>
<evidence type="ECO:0000313" key="6">
    <source>
        <dbReference type="EMBL" id="THH05626.1"/>
    </source>
</evidence>
<feature type="compositionally biased region" description="Acidic residues" evidence="4">
    <location>
        <begin position="1"/>
        <end position="14"/>
    </location>
</feature>
<comment type="caution">
    <text evidence="6">The sequence shown here is derived from an EMBL/GenBank/DDBJ whole genome shotgun (WGS) entry which is preliminary data.</text>
</comment>
<evidence type="ECO:0000256" key="1">
    <source>
        <dbReference type="ARBA" id="ARBA00022527"/>
    </source>
</evidence>
<dbReference type="SUPFAM" id="SSF56112">
    <property type="entry name" value="Protein kinase-like (PK-like)"/>
    <property type="match status" value="1"/>
</dbReference>
<dbReference type="Pfam" id="PF02816">
    <property type="entry name" value="Alpha_kinase"/>
    <property type="match status" value="1"/>
</dbReference>
<feature type="domain" description="Alpha-type protein kinase" evidence="5">
    <location>
        <begin position="238"/>
        <end position="298"/>
    </location>
</feature>
<evidence type="ECO:0000256" key="3">
    <source>
        <dbReference type="ARBA" id="ARBA00022777"/>
    </source>
</evidence>
<accession>A0A4S4L2P0</accession>
<feature type="compositionally biased region" description="Basic and acidic residues" evidence="4">
    <location>
        <begin position="326"/>
        <end position="368"/>
    </location>
</feature>
<keyword evidence="3" id="KW-0418">Kinase</keyword>
<dbReference type="Proteomes" id="UP000310158">
    <property type="component" value="Unassembled WGS sequence"/>
</dbReference>
<dbReference type="InterPro" id="IPR011009">
    <property type="entry name" value="Kinase-like_dom_sf"/>
</dbReference>
<feature type="compositionally biased region" description="Basic and acidic residues" evidence="4">
    <location>
        <begin position="19"/>
        <end position="38"/>
    </location>
</feature>
<reference evidence="6 7" key="1">
    <citation type="submission" date="2019-02" db="EMBL/GenBank/DDBJ databases">
        <title>Genome sequencing of the rare red list fungi Bondarzewia mesenterica.</title>
        <authorList>
            <person name="Buettner E."/>
            <person name="Kellner H."/>
        </authorList>
    </citation>
    <scope>NUCLEOTIDE SEQUENCE [LARGE SCALE GENOMIC DNA]</scope>
    <source>
        <strain evidence="6 7">DSM 108281</strain>
    </source>
</reference>
<dbReference type="Gene3D" id="3.20.200.10">
    <property type="entry name" value="MHCK/EF2 kinase"/>
    <property type="match status" value="1"/>
</dbReference>
<feature type="region of interest" description="Disordered" evidence="4">
    <location>
        <begin position="184"/>
        <end position="213"/>
    </location>
</feature>
<protein>
    <recommendedName>
        <fullName evidence="5">Alpha-type protein kinase domain-containing protein</fullName>
    </recommendedName>
</protein>
<keyword evidence="2" id="KW-0808">Transferase</keyword>
<evidence type="ECO:0000259" key="5">
    <source>
        <dbReference type="Pfam" id="PF02816"/>
    </source>
</evidence>
<feature type="region of interest" description="Disordered" evidence="4">
    <location>
        <begin position="1"/>
        <end position="55"/>
    </location>
</feature>
<gene>
    <name evidence="6" type="ORF">EW146_g9854</name>
</gene>
<evidence type="ECO:0000256" key="2">
    <source>
        <dbReference type="ARBA" id="ARBA00022679"/>
    </source>
</evidence>
<organism evidence="6 7">
    <name type="scientific">Bondarzewia mesenterica</name>
    <dbReference type="NCBI Taxonomy" id="1095465"/>
    <lineage>
        <taxon>Eukaryota</taxon>
        <taxon>Fungi</taxon>
        <taxon>Dikarya</taxon>
        <taxon>Basidiomycota</taxon>
        <taxon>Agaricomycotina</taxon>
        <taxon>Agaricomycetes</taxon>
        <taxon>Russulales</taxon>
        <taxon>Bondarzewiaceae</taxon>
        <taxon>Bondarzewia</taxon>
    </lineage>
</organism>
<feature type="region of interest" description="Disordered" evidence="4">
    <location>
        <begin position="325"/>
        <end position="368"/>
    </location>
</feature>
<dbReference type="GO" id="GO:0004674">
    <property type="term" value="F:protein serine/threonine kinase activity"/>
    <property type="evidence" value="ECO:0007669"/>
    <property type="project" value="UniProtKB-KW"/>
</dbReference>
<sequence length="368" mass="40773">MAGDDQEAVDEEYDNTPASKREEEIGDMSERPPTDHSESTVAASADSHPKSQPVTFEASNLRYVRTALKMQQHVDTRTTPLLHHESLLVSLIEIPAIEFNILIQNRKLLFDINAVRHTEPMAKLTVNTAMNAMVGAPGSFKTCHPAFLEVIHIPPASTFIVPLCDAFVAKCPFFRQEVGAPSASTGSNIPSSSHTSLLHPPASSQHATNSRQSKRQCYVPLPDLGKLEDHGHFLSFAQHVQYQFSGYKVYLSDFQRSGNLLTDCQVLTSEEFASSFGAGNLTAAFDRFEREHICTRYCRFFRLKPFVDAPAQGLLDDGLAPLEGINGEKEGMDDGEKDREQSVVLEERDVEKDAVNYGHGHEELSEQA</sequence>
<dbReference type="AlphaFoldDB" id="A0A4S4L2P0"/>
<evidence type="ECO:0000313" key="7">
    <source>
        <dbReference type="Proteomes" id="UP000310158"/>
    </source>
</evidence>
<evidence type="ECO:0000256" key="4">
    <source>
        <dbReference type="SAM" id="MobiDB-lite"/>
    </source>
</evidence>
<proteinExistence type="predicted"/>
<dbReference type="GO" id="GO:0005524">
    <property type="term" value="F:ATP binding"/>
    <property type="evidence" value="ECO:0007669"/>
    <property type="project" value="InterPro"/>
</dbReference>
<keyword evidence="7" id="KW-1185">Reference proteome</keyword>
<feature type="compositionally biased region" description="Low complexity" evidence="4">
    <location>
        <begin position="190"/>
        <end position="204"/>
    </location>
</feature>